<dbReference type="PANTHER" id="PTHR36505">
    <property type="entry name" value="BLR1072 PROTEIN"/>
    <property type="match status" value="1"/>
</dbReference>
<evidence type="ECO:0000313" key="3">
    <source>
        <dbReference type="Proteomes" id="UP000824334"/>
    </source>
</evidence>
<proteinExistence type="predicted"/>
<dbReference type="Pfam" id="PF05239">
    <property type="entry name" value="PRC"/>
    <property type="match status" value="1"/>
</dbReference>
<evidence type="ECO:0000259" key="1">
    <source>
        <dbReference type="Pfam" id="PF05239"/>
    </source>
</evidence>
<dbReference type="GeneID" id="94375235"/>
<reference evidence="2 3" key="1">
    <citation type="submission" date="2021-07" db="EMBL/GenBank/DDBJ databases">
        <title>Isolation and characterization of bacteria from a gold mining with a capacity of golden bioaccumulation.</title>
        <authorList>
            <person name="Yang X.J."/>
        </authorList>
    </citation>
    <scope>NUCLEOTIDE SEQUENCE [LARGE SCALE GENOMIC DNA]</scope>
    <source>
        <strain evidence="2 3">Au29</strain>
    </source>
</reference>
<evidence type="ECO:0000313" key="2">
    <source>
        <dbReference type="EMBL" id="QYC11903.1"/>
    </source>
</evidence>
<protein>
    <submittedName>
        <fullName evidence="2">PRC-barrel domain-containing protein</fullName>
    </submittedName>
</protein>
<dbReference type="InterPro" id="IPR027275">
    <property type="entry name" value="PRC-brl_dom"/>
</dbReference>
<gene>
    <name evidence="2" type="ORF">KWG56_08150</name>
</gene>
<feature type="domain" description="PRC-barrel" evidence="1">
    <location>
        <begin position="21"/>
        <end position="93"/>
    </location>
</feature>
<sequence length="131" mass="14358">MSEQSVLTPAIDDIDHPLVPARRVNGADVYNQAGEKIGTIEDVAIDKRSGKVAYAILSFGGFLGLGGKHQPLPWSVLSYDTKVGGYVVDITQEFLQLAPKLDVSELSGWDDSAEREAFHNYYSARGAQPYW</sequence>
<dbReference type="RefSeq" id="WP_219354406.1">
    <property type="nucleotide sequence ID" value="NZ_CP080034.1"/>
</dbReference>
<accession>A0ABX8TL03</accession>
<dbReference type="Proteomes" id="UP000824334">
    <property type="component" value="Chromosome"/>
</dbReference>
<name>A0ABX8TL03_9CAUL</name>
<dbReference type="EMBL" id="CP080034">
    <property type="protein sequence ID" value="QYC11903.1"/>
    <property type="molecule type" value="Genomic_DNA"/>
</dbReference>
<keyword evidence="3" id="KW-1185">Reference proteome</keyword>
<organism evidence="2 3">
    <name type="scientific">Brevundimonas nasdae</name>
    <dbReference type="NCBI Taxonomy" id="172043"/>
    <lineage>
        <taxon>Bacteria</taxon>
        <taxon>Pseudomonadati</taxon>
        <taxon>Pseudomonadota</taxon>
        <taxon>Alphaproteobacteria</taxon>
        <taxon>Caulobacterales</taxon>
        <taxon>Caulobacteraceae</taxon>
        <taxon>Brevundimonas</taxon>
    </lineage>
</organism>
<dbReference type="PANTHER" id="PTHR36505:SF1">
    <property type="entry name" value="BLR1072 PROTEIN"/>
    <property type="match status" value="1"/>
</dbReference>